<sequence>MNCYFKTSLDWSDIMASKDYEKYLQFSRTKLMCHLMAFALHRRMILSKKNVTVNVIELGKEREPNNNGRMRTTSALSNSTSTLSMCRRAESFVHFIENPLFDRISGKYLDSTGKEIRSGAEATDERLQERLWTFTSDLCKEYI</sequence>
<proteinExistence type="predicted"/>
<dbReference type="WBParaSite" id="Hba_02510">
    <property type="protein sequence ID" value="Hba_02510"/>
    <property type="gene ID" value="Hba_02510"/>
</dbReference>
<protein>
    <submittedName>
        <fullName evidence="2">Helitron_like_N domain-containing protein</fullName>
    </submittedName>
</protein>
<keyword evidence="1" id="KW-1185">Reference proteome</keyword>
<organism evidence="1 2">
    <name type="scientific">Heterorhabditis bacteriophora</name>
    <name type="common">Entomopathogenic nematode worm</name>
    <dbReference type="NCBI Taxonomy" id="37862"/>
    <lineage>
        <taxon>Eukaryota</taxon>
        <taxon>Metazoa</taxon>
        <taxon>Ecdysozoa</taxon>
        <taxon>Nematoda</taxon>
        <taxon>Chromadorea</taxon>
        <taxon>Rhabditida</taxon>
        <taxon>Rhabditina</taxon>
        <taxon>Rhabditomorpha</taxon>
        <taxon>Strongyloidea</taxon>
        <taxon>Heterorhabditidae</taxon>
        <taxon>Heterorhabditis</taxon>
    </lineage>
</organism>
<evidence type="ECO:0000313" key="1">
    <source>
        <dbReference type="Proteomes" id="UP000095283"/>
    </source>
</evidence>
<dbReference type="Gene3D" id="3.40.50.720">
    <property type="entry name" value="NAD(P)-binding Rossmann-like Domain"/>
    <property type="match status" value="1"/>
</dbReference>
<accession>A0A1I7WCT8</accession>
<reference evidence="2" key="1">
    <citation type="submission" date="2016-11" db="UniProtKB">
        <authorList>
            <consortium name="WormBaseParasite"/>
        </authorList>
    </citation>
    <scope>IDENTIFICATION</scope>
</reference>
<dbReference type="AlphaFoldDB" id="A0A1I7WCT8"/>
<name>A0A1I7WCT8_HETBA</name>
<evidence type="ECO:0000313" key="2">
    <source>
        <dbReference type="WBParaSite" id="Hba_02510"/>
    </source>
</evidence>
<dbReference type="Proteomes" id="UP000095283">
    <property type="component" value="Unplaced"/>
</dbReference>